<organism evidence="2 3">
    <name type="scientific">Candidatus Nealsonbacteria bacterium CG_4_10_14_0_8_um_filter_35_10</name>
    <dbReference type="NCBI Taxonomy" id="1974683"/>
    <lineage>
        <taxon>Bacteria</taxon>
        <taxon>Candidatus Nealsoniibacteriota</taxon>
    </lineage>
</organism>
<comment type="similarity">
    <text evidence="1">Belongs to the GatC family.</text>
</comment>
<keyword evidence="1" id="KW-0067">ATP-binding</keyword>
<evidence type="ECO:0000313" key="3">
    <source>
        <dbReference type="Proteomes" id="UP000230055"/>
    </source>
</evidence>
<dbReference type="PANTHER" id="PTHR15004">
    <property type="entry name" value="GLUTAMYL-TRNA(GLN) AMIDOTRANSFERASE SUBUNIT C, MITOCHONDRIAL"/>
    <property type="match status" value="1"/>
</dbReference>
<dbReference type="PANTHER" id="PTHR15004:SF0">
    <property type="entry name" value="GLUTAMYL-TRNA(GLN) AMIDOTRANSFERASE SUBUNIT C, MITOCHONDRIAL"/>
    <property type="match status" value="1"/>
</dbReference>
<proteinExistence type="inferred from homology"/>
<dbReference type="Pfam" id="PF02686">
    <property type="entry name" value="GatC"/>
    <property type="match status" value="1"/>
</dbReference>
<dbReference type="InterPro" id="IPR036113">
    <property type="entry name" value="Asp/Glu-ADT_sf_sub_c"/>
</dbReference>
<dbReference type="HAMAP" id="MF_00122">
    <property type="entry name" value="GatC"/>
    <property type="match status" value="1"/>
</dbReference>
<dbReference type="GO" id="GO:0006412">
    <property type="term" value="P:translation"/>
    <property type="evidence" value="ECO:0007669"/>
    <property type="project" value="UniProtKB-UniRule"/>
</dbReference>
<comment type="function">
    <text evidence="1">Allows the formation of correctly charged Asn-tRNA(Asn) or Gln-tRNA(Gln) through the transamidation of misacylated Asp-tRNA(Asn) or Glu-tRNA(Gln) in organisms which lack either or both of asparaginyl-tRNA or glutaminyl-tRNA synthetases. The reaction takes place in the presence of glutamine and ATP through an activated phospho-Asp-tRNA(Asn) or phospho-Glu-tRNA(Gln).</text>
</comment>
<dbReference type="GO" id="GO:0006450">
    <property type="term" value="P:regulation of translational fidelity"/>
    <property type="evidence" value="ECO:0007669"/>
    <property type="project" value="InterPro"/>
</dbReference>
<keyword evidence="2" id="KW-0808">Transferase</keyword>
<gene>
    <name evidence="1 2" type="primary">gatC</name>
    <name evidence="2" type="ORF">COY72_00930</name>
</gene>
<keyword evidence="1" id="KW-0648">Protein biosynthesis</keyword>
<name>A0A2M7R7Y2_9BACT</name>
<protein>
    <recommendedName>
        <fullName evidence="1">Aspartyl/glutamyl-tRNA(Asn/Gln) amidotransferase subunit C</fullName>
        <shortName evidence="1">Asp/Glu-ADT subunit C</shortName>
        <ecNumber evidence="1">6.3.5.-</ecNumber>
    </recommendedName>
</protein>
<dbReference type="GO" id="GO:0005524">
    <property type="term" value="F:ATP binding"/>
    <property type="evidence" value="ECO:0007669"/>
    <property type="project" value="UniProtKB-KW"/>
</dbReference>
<evidence type="ECO:0000313" key="2">
    <source>
        <dbReference type="EMBL" id="PIY90919.1"/>
    </source>
</evidence>
<comment type="subunit">
    <text evidence="1">Heterotrimer of A, B and C subunits.</text>
</comment>
<sequence>MITKKEVEHLAKLARLGLAQKEMEEIQKDLSLILDYFNLLKEVNTEGVTPTSHPISAKPYLRKDEVLKQPSEKIQKLIELAPQKEKGCIKVKSIL</sequence>
<keyword evidence="1" id="KW-0547">Nucleotide-binding</keyword>
<dbReference type="Gene3D" id="1.10.20.60">
    <property type="entry name" value="Glu-tRNAGln amidotransferase C subunit, N-terminal domain"/>
    <property type="match status" value="1"/>
</dbReference>
<dbReference type="GO" id="GO:0050566">
    <property type="term" value="F:asparaginyl-tRNA synthase (glutamine-hydrolyzing) activity"/>
    <property type="evidence" value="ECO:0007669"/>
    <property type="project" value="RHEA"/>
</dbReference>
<dbReference type="GO" id="GO:0050567">
    <property type="term" value="F:glutaminyl-tRNA synthase (glutamine-hydrolyzing) activity"/>
    <property type="evidence" value="ECO:0007669"/>
    <property type="project" value="UniProtKB-UniRule"/>
</dbReference>
<dbReference type="Proteomes" id="UP000230055">
    <property type="component" value="Unassembled WGS sequence"/>
</dbReference>
<comment type="catalytic activity">
    <reaction evidence="1">
        <text>L-aspartyl-tRNA(Asn) + L-glutamine + ATP + H2O = L-asparaginyl-tRNA(Asn) + L-glutamate + ADP + phosphate + 2 H(+)</text>
        <dbReference type="Rhea" id="RHEA:14513"/>
        <dbReference type="Rhea" id="RHEA-COMP:9674"/>
        <dbReference type="Rhea" id="RHEA-COMP:9677"/>
        <dbReference type="ChEBI" id="CHEBI:15377"/>
        <dbReference type="ChEBI" id="CHEBI:15378"/>
        <dbReference type="ChEBI" id="CHEBI:29985"/>
        <dbReference type="ChEBI" id="CHEBI:30616"/>
        <dbReference type="ChEBI" id="CHEBI:43474"/>
        <dbReference type="ChEBI" id="CHEBI:58359"/>
        <dbReference type="ChEBI" id="CHEBI:78515"/>
        <dbReference type="ChEBI" id="CHEBI:78516"/>
        <dbReference type="ChEBI" id="CHEBI:456216"/>
    </reaction>
</comment>
<evidence type="ECO:0000256" key="1">
    <source>
        <dbReference type="HAMAP-Rule" id="MF_00122"/>
    </source>
</evidence>
<comment type="catalytic activity">
    <reaction evidence="1">
        <text>L-glutamyl-tRNA(Gln) + L-glutamine + ATP + H2O = L-glutaminyl-tRNA(Gln) + L-glutamate + ADP + phosphate + H(+)</text>
        <dbReference type="Rhea" id="RHEA:17521"/>
        <dbReference type="Rhea" id="RHEA-COMP:9681"/>
        <dbReference type="Rhea" id="RHEA-COMP:9684"/>
        <dbReference type="ChEBI" id="CHEBI:15377"/>
        <dbReference type="ChEBI" id="CHEBI:15378"/>
        <dbReference type="ChEBI" id="CHEBI:29985"/>
        <dbReference type="ChEBI" id="CHEBI:30616"/>
        <dbReference type="ChEBI" id="CHEBI:43474"/>
        <dbReference type="ChEBI" id="CHEBI:58359"/>
        <dbReference type="ChEBI" id="CHEBI:78520"/>
        <dbReference type="ChEBI" id="CHEBI:78521"/>
        <dbReference type="ChEBI" id="CHEBI:456216"/>
    </reaction>
</comment>
<dbReference type="AlphaFoldDB" id="A0A2M7R7Y2"/>
<comment type="caution">
    <text evidence="2">The sequence shown here is derived from an EMBL/GenBank/DDBJ whole genome shotgun (WGS) entry which is preliminary data.</text>
</comment>
<dbReference type="NCBIfam" id="TIGR00135">
    <property type="entry name" value="gatC"/>
    <property type="match status" value="1"/>
</dbReference>
<dbReference type="GO" id="GO:0070681">
    <property type="term" value="P:glutaminyl-tRNAGln biosynthesis via transamidation"/>
    <property type="evidence" value="ECO:0007669"/>
    <property type="project" value="TreeGrafter"/>
</dbReference>
<keyword evidence="1 2" id="KW-0436">Ligase</keyword>
<dbReference type="GO" id="GO:0016740">
    <property type="term" value="F:transferase activity"/>
    <property type="evidence" value="ECO:0007669"/>
    <property type="project" value="UniProtKB-KW"/>
</dbReference>
<dbReference type="SUPFAM" id="SSF141000">
    <property type="entry name" value="Glu-tRNAGln amidotransferase C subunit"/>
    <property type="match status" value="1"/>
</dbReference>
<dbReference type="InterPro" id="IPR003837">
    <property type="entry name" value="GatC"/>
</dbReference>
<accession>A0A2M7R7Y2</accession>
<dbReference type="EC" id="6.3.5.-" evidence="1"/>
<dbReference type="EMBL" id="PFLX01000022">
    <property type="protein sequence ID" value="PIY90919.1"/>
    <property type="molecule type" value="Genomic_DNA"/>
</dbReference>
<reference evidence="3" key="1">
    <citation type="submission" date="2017-09" db="EMBL/GenBank/DDBJ databases">
        <title>Depth-based differentiation of microbial function through sediment-hosted aquifers and enrichment of novel symbionts in the deep terrestrial subsurface.</title>
        <authorList>
            <person name="Probst A.J."/>
            <person name="Ladd B."/>
            <person name="Jarett J.K."/>
            <person name="Geller-Mcgrath D.E."/>
            <person name="Sieber C.M.K."/>
            <person name="Emerson J.B."/>
            <person name="Anantharaman K."/>
            <person name="Thomas B.C."/>
            <person name="Malmstrom R."/>
            <person name="Stieglmeier M."/>
            <person name="Klingl A."/>
            <person name="Woyke T."/>
            <person name="Ryan C.M."/>
            <person name="Banfield J.F."/>
        </authorList>
    </citation>
    <scope>NUCLEOTIDE SEQUENCE [LARGE SCALE GENOMIC DNA]</scope>
</reference>